<evidence type="ECO:0000313" key="4">
    <source>
        <dbReference type="EnsemblMetazoa" id="XP_019753460.1"/>
    </source>
</evidence>
<protein>
    <submittedName>
        <fullName evidence="3 4">Uncharacterized protein</fullName>
    </submittedName>
</protein>
<keyword evidence="1" id="KW-0175">Coiled coil</keyword>
<evidence type="ECO:0000313" key="5">
    <source>
        <dbReference type="Proteomes" id="UP000019118"/>
    </source>
</evidence>
<dbReference type="AlphaFoldDB" id="N6UKK2"/>
<dbReference type="HOGENOM" id="CLU_1469686_0_0_1"/>
<feature type="chain" id="PRO_5010972089" evidence="2">
    <location>
        <begin position="23"/>
        <end position="184"/>
    </location>
</feature>
<dbReference type="OrthoDB" id="6781274at2759"/>
<feature type="coiled-coil region" evidence="1">
    <location>
        <begin position="120"/>
        <end position="147"/>
    </location>
</feature>
<reference evidence="4" key="2">
    <citation type="submission" date="2024-08" db="UniProtKB">
        <authorList>
            <consortium name="EnsemblMetazoa"/>
        </authorList>
    </citation>
    <scope>IDENTIFICATION</scope>
</reference>
<evidence type="ECO:0000256" key="2">
    <source>
        <dbReference type="SAM" id="SignalP"/>
    </source>
</evidence>
<dbReference type="EMBL" id="KB740187">
    <property type="protein sequence ID" value="ENN81176.1"/>
    <property type="molecule type" value="Genomic_DNA"/>
</dbReference>
<keyword evidence="5" id="KW-1185">Reference proteome</keyword>
<keyword evidence="2" id="KW-0732">Signal</keyword>
<gene>
    <name evidence="4" type="primary">109532838</name>
    <name evidence="3" type="ORF">YQE_02421</name>
</gene>
<dbReference type="EnsemblMetazoa" id="XM_019897901.1">
    <property type="protein sequence ID" value="XP_019753460.1"/>
    <property type="gene ID" value="LOC109532838"/>
</dbReference>
<feature type="non-terminal residue" evidence="3">
    <location>
        <position position="1"/>
    </location>
</feature>
<evidence type="ECO:0000256" key="1">
    <source>
        <dbReference type="SAM" id="Coils"/>
    </source>
</evidence>
<evidence type="ECO:0000313" key="3">
    <source>
        <dbReference type="EMBL" id="ENN81176.1"/>
    </source>
</evidence>
<dbReference type="Proteomes" id="UP000019118">
    <property type="component" value="Unassembled WGS sequence"/>
</dbReference>
<organism evidence="3">
    <name type="scientific">Dendroctonus ponderosae</name>
    <name type="common">Mountain pine beetle</name>
    <dbReference type="NCBI Taxonomy" id="77166"/>
    <lineage>
        <taxon>Eukaryota</taxon>
        <taxon>Metazoa</taxon>
        <taxon>Ecdysozoa</taxon>
        <taxon>Arthropoda</taxon>
        <taxon>Hexapoda</taxon>
        <taxon>Insecta</taxon>
        <taxon>Pterygota</taxon>
        <taxon>Neoptera</taxon>
        <taxon>Endopterygota</taxon>
        <taxon>Coleoptera</taxon>
        <taxon>Polyphaga</taxon>
        <taxon>Cucujiformia</taxon>
        <taxon>Curculionidae</taxon>
        <taxon>Scolytinae</taxon>
        <taxon>Dendroctonus</taxon>
    </lineage>
</organism>
<dbReference type="KEGG" id="dpa:109532838"/>
<feature type="signal peptide" evidence="2">
    <location>
        <begin position="1"/>
        <end position="22"/>
    </location>
</feature>
<sequence>MSAISRFFLWLCLTFIVTNCTCQQLLPSGSYQQDVSFPGISGQFQVTTANDRQPFRQVAAGFHLNRPPLLPFQQLFPFNKLLSVGQNVLKSGHFVPNGFYNFPRSPLFIPNTLKQRPESKGQEEEFRKYLEEEAENLEKEKQGNNITTDFGDLEVDPIETTSLSPNQRTFVRVNVQGNDYSYST</sequence>
<accession>N6UKK2</accession>
<proteinExistence type="predicted"/>
<reference evidence="3 5" key="1">
    <citation type="journal article" date="2013" name="Genome Biol.">
        <title>Draft genome of the mountain pine beetle, Dendroctonus ponderosae Hopkins, a major forest pest.</title>
        <authorList>
            <person name="Keeling C.I."/>
            <person name="Yuen M.M."/>
            <person name="Liao N.Y."/>
            <person name="Docking T.R."/>
            <person name="Chan S.K."/>
            <person name="Taylor G.A."/>
            <person name="Palmquist D.L."/>
            <person name="Jackman S.D."/>
            <person name="Nguyen A."/>
            <person name="Li M."/>
            <person name="Henderson H."/>
            <person name="Janes J.K."/>
            <person name="Zhao Y."/>
            <person name="Pandoh P."/>
            <person name="Moore R."/>
            <person name="Sperling F.A."/>
            <person name="Huber D.P."/>
            <person name="Birol I."/>
            <person name="Jones S.J."/>
            <person name="Bohlmann J."/>
        </authorList>
    </citation>
    <scope>NUCLEOTIDE SEQUENCE</scope>
</reference>
<name>N6UKK2_DENPD</name>